<organism evidence="2 3">
    <name type="scientific">Symbiochloris irregularis</name>
    <dbReference type="NCBI Taxonomy" id="706552"/>
    <lineage>
        <taxon>Eukaryota</taxon>
        <taxon>Viridiplantae</taxon>
        <taxon>Chlorophyta</taxon>
        <taxon>core chlorophytes</taxon>
        <taxon>Trebouxiophyceae</taxon>
        <taxon>Trebouxiales</taxon>
        <taxon>Trebouxiaceae</taxon>
        <taxon>Symbiochloris</taxon>
    </lineage>
</organism>
<feature type="transmembrane region" description="Helical" evidence="1">
    <location>
        <begin position="110"/>
        <end position="138"/>
    </location>
</feature>
<keyword evidence="3" id="KW-1185">Reference proteome</keyword>
<keyword evidence="1" id="KW-1133">Transmembrane helix</keyword>
<protein>
    <submittedName>
        <fullName evidence="2">Uncharacterized protein</fullName>
    </submittedName>
</protein>
<dbReference type="Proteomes" id="UP001465755">
    <property type="component" value="Unassembled WGS sequence"/>
</dbReference>
<sequence>MGCSKKLSACARVIGMQESREGVWWEKAVGVEGKPFWIRVLARIPVFGFIYFLAILFPYYNIINGILGAFTTTFETFCIPTLAFNWAYWTQERRDACPKRPLSRFFGKHGWSVAFAFNWVIFVVILVFGGGFGIWAAIKGIIDSAIDWGVFPKCYSCS</sequence>
<proteinExistence type="predicted"/>
<evidence type="ECO:0000256" key="1">
    <source>
        <dbReference type="SAM" id="Phobius"/>
    </source>
</evidence>
<dbReference type="AlphaFoldDB" id="A0AAW1PBH0"/>
<comment type="caution">
    <text evidence="2">The sequence shown here is derived from an EMBL/GenBank/DDBJ whole genome shotgun (WGS) entry which is preliminary data.</text>
</comment>
<evidence type="ECO:0000313" key="2">
    <source>
        <dbReference type="EMBL" id="KAK9807243.1"/>
    </source>
</evidence>
<feature type="transmembrane region" description="Helical" evidence="1">
    <location>
        <begin position="40"/>
        <end position="60"/>
    </location>
</feature>
<reference evidence="2 3" key="1">
    <citation type="journal article" date="2024" name="Nat. Commun.">
        <title>Phylogenomics reveals the evolutionary origins of lichenization in chlorophyte algae.</title>
        <authorList>
            <person name="Puginier C."/>
            <person name="Libourel C."/>
            <person name="Otte J."/>
            <person name="Skaloud P."/>
            <person name="Haon M."/>
            <person name="Grisel S."/>
            <person name="Petersen M."/>
            <person name="Berrin J.G."/>
            <person name="Delaux P.M."/>
            <person name="Dal Grande F."/>
            <person name="Keller J."/>
        </authorList>
    </citation>
    <scope>NUCLEOTIDE SEQUENCE [LARGE SCALE GENOMIC DNA]</scope>
    <source>
        <strain evidence="2 3">SAG 2036</strain>
    </source>
</reference>
<evidence type="ECO:0000313" key="3">
    <source>
        <dbReference type="Proteomes" id="UP001465755"/>
    </source>
</evidence>
<keyword evidence="1" id="KW-0472">Membrane</keyword>
<gene>
    <name evidence="2" type="ORF">WJX73_001693</name>
</gene>
<dbReference type="EMBL" id="JALJOQ010000032">
    <property type="protein sequence ID" value="KAK9807243.1"/>
    <property type="molecule type" value="Genomic_DNA"/>
</dbReference>
<feature type="transmembrane region" description="Helical" evidence="1">
    <location>
        <begin position="66"/>
        <end position="89"/>
    </location>
</feature>
<keyword evidence="1" id="KW-0812">Transmembrane</keyword>
<accession>A0AAW1PBH0</accession>
<name>A0AAW1PBH0_9CHLO</name>